<evidence type="ECO:0000256" key="1">
    <source>
        <dbReference type="SAM" id="Coils"/>
    </source>
</evidence>
<dbReference type="InParanoid" id="A0A1Y2ERC3"/>
<proteinExistence type="predicted"/>
<evidence type="ECO:0000256" key="2">
    <source>
        <dbReference type="SAM" id="MobiDB-lite"/>
    </source>
</evidence>
<feature type="compositionally biased region" description="Polar residues" evidence="2">
    <location>
        <begin position="187"/>
        <end position="199"/>
    </location>
</feature>
<protein>
    <submittedName>
        <fullName evidence="3">Uncharacterized protein</fullName>
    </submittedName>
</protein>
<feature type="compositionally biased region" description="Pro residues" evidence="2">
    <location>
        <begin position="7"/>
        <end position="16"/>
    </location>
</feature>
<keyword evidence="4" id="KW-1185">Reference proteome</keyword>
<feature type="coiled-coil region" evidence="1">
    <location>
        <begin position="78"/>
        <end position="105"/>
    </location>
</feature>
<comment type="caution">
    <text evidence="3">The sequence shown here is derived from an EMBL/GenBank/DDBJ whole genome shotgun (WGS) entry which is preliminary data.</text>
</comment>
<sequence>MAHSHPSPSPPPPPHPFTSTASPPQPSPLSPLHADLLAKLHLEQAIADGAENLLAVFQAEEQQQLQDGSQTSNKHDLKLQVERELQGARSRIAELEERIQRLIEQEQPLASPSLNGTSNGVHSPNSITSSEYYHYAAGGGDRLHLPRQYRSRLCLPTPSPLPSPSLPHPPTPPSPKPKPRRTNPPSAQLSNWSSPSFND</sequence>
<dbReference type="Proteomes" id="UP000193467">
    <property type="component" value="Unassembled WGS sequence"/>
</dbReference>
<keyword evidence="1" id="KW-0175">Coiled coil</keyword>
<accession>A0A1Y2ERC3</accession>
<reference evidence="3 4" key="1">
    <citation type="submission" date="2016-07" db="EMBL/GenBank/DDBJ databases">
        <title>Pervasive Adenine N6-methylation of Active Genes in Fungi.</title>
        <authorList>
            <consortium name="DOE Joint Genome Institute"/>
            <person name="Mondo S.J."/>
            <person name="Dannebaum R.O."/>
            <person name="Kuo R.C."/>
            <person name="Labutti K."/>
            <person name="Haridas S."/>
            <person name="Kuo A."/>
            <person name="Salamov A."/>
            <person name="Ahrendt S.R."/>
            <person name="Lipzen A."/>
            <person name="Sullivan W."/>
            <person name="Andreopoulos W.B."/>
            <person name="Clum A."/>
            <person name="Lindquist E."/>
            <person name="Daum C."/>
            <person name="Ramamoorthy G.K."/>
            <person name="Gryganskyi A."/>
            <person name="Culley D."/>
            <person name="Magnuson J.K."/>
            <person name="James T.Y."/>
            <person name="O'Malley M.A."/>
            <person name="Stajich J.E."/>
            <person name="Spatafora J.W."/>
            <person name="Visel A."/>
            <person name="Grigoriev I.V."/>
        </authorList>
    </citation>
    <scope>NUCLEOTIDE SEQUENCE [LARGE SCALE GENOMIC DNA]</scope>
    <source>
        <strain evidence="3 4">62-1032</strain>
    </source>
</reference>
<dbReference type="AlphaFoldDB" id="A0A1Y2ERC3"/>
<feature type="region of interest" description="Disordered" evidence="2">
    <location>
        <begin position="150"/>
        <end position="199"/>
    </location>
</feature>
<dbReference type="EMBL" id="MCGR01000044">
    <property type="protein sequence ID" value="ORY73834.1"/>
    <property type="molecule type" value="Genomic_DNA"/>
</dbReference>
<dbReference type="SUPFAM" id="SSF46585">
    <property type="entry name" value="HR1 repeat"/>
    <property type="match status" value="1"/>
</dbReference>
<name>A0A1Y2ERC3_9BASI</name>
<feature type="region of interest" description="Disordered" evidence="2">
    <location>
        <begin position="1"/>
        <end position="32"/>
    </location>
</feature>
<evidence type="ECO:0000313" key="4">
    <source>
        <dbReference type="Proteomes" id="UP000193467"/>
    </source>
</evidence>
<evidence type="ECO:0000313" key="3">
    <source>
        <dbReference type="EMBL" id="ORY73834.1"/>
    </source>
</evidence>
<organism evidence="3 4">
    <name type="scientific">Leucosporidium creatinivorum</name>
    <dbReference type="NCBI Taxonomy" id="106004"/>
    <lineage>
        <taxon>Eukaryota</taxon>
        <taxon>Fungi</taxon>
        <taxon>Dikarya</taxon>
        <taxon>Basidiomycota</taxon>
        <taxon>Pucciniomycotina</taxon>
        <taxon>Microbotryomycetes</taxon>
        <taxon>Leucosporidiales</taxon>
        <taxon>Leucosporidium</taxon>
    </lineage>
</organism>
<dbReference type="Gene3D" id="1.10.287.160">
    <property type="entry name" value="HR1 repeat"/>
    <property type="match status" value="1"/>
</dbReference>
<feature type="compositionally biased region" description="Pro residues" evidence="2">
    <location>
        <begin position="157"/>
        <end position="176"/>
    </location>
</feature>
<gene>
    <name evidence="3" type="ORF">BCR35DRAFT_145263</name>
</gene>
<dbReference type="InterPro" id="IPR036274">
    <property type="entry name" value="HR1_rpt_sf"/>
</dbReference>